<dbReference type="PANTHER" id="PTHR32322">
    <property type="entry name" value="INNER MEMBRANE TRANSPORTER"/>
    <property type="match status" value="1"/>
</dbReference>
<evidence type="ECO:0000313" key="9">
    <source>
        <dbReference type="Proteomes" id="UP000271925"/>
    </source>
</evidence>
<feature type="domain" description="EamA" evidence="7">
    <location>
        <begin position="146"/>
        <end position="284"/>
    </location>
</feature>
<feature type="transmembrane region" description="Helical" evidence="6">
    <location>
        <begin position="268"/>
        <end position="289"/>
    </location>
</feature>
<keyword evidence="4 6" id="KW-1133">Transmembrane helix</keyword>
<keyword evidence="5 6" id="KW-0472">Membrane</keyword>
<dbReference type="Pfam" id="PF00892">
    <property type="entry name" value="EamA"/>
    <property type="match status" value="2"/>
</dbReference>
<feature type="transmembrane region" description="Helical" evidence="6">
    <location>
        <begin position="176"/>
        <end position="198"/>
    </location>
</feature>
<evidence type="ECO:0000256" key="2">
    <source>
        <dbReference type="ARBA" id="ARBA00007362"/>
    </source>
</evidence>
<feature type="transmembrane region" description="Helical" evidence="6">
    <location>
        <begin position="37"/>
        <end position="54"/>
    </location>
</feature>
<feature type="domain" description="EamA" evidence="7">
    <location>
        <begin position="15"/>
        <end position="137"/>
    </location>
</feature>
<evidence type="ECO:0000256" key="1">
    <source>
        <dbReference type="ARBA" id="ARBA00004141"/>
    </source>
</evidence>
<proteinExistence type="inferred from homology"/>
<feature type="transmembrane region" description="Helical" evidence="6">
    <location>
        <begin position="66"/>
        <end position="83"/>
    </location>
</feature>
<dbReference type="InterPro" id="IPR000620">
    <property type="entry name" value="EamA_dom"/>
</dbReference>
<accession>A0A3P1BUQ7</accession>
<keyword evidence="3 6" id="KW-0812">Transmembrane</keyword>
<feature type="transmembrane region" description="Helical" evidence="6">
    <location>
        <begin position="213"/>
        <end position="234"/>
    </location>
</feature>
<comment type="caution">
    <text evidence="8">The sequence shown here is derived from an EMBL/GenBank/DDBJ whole genome shotgun (WGS) entry which is preliminary data.</text>
</comment>
<keyword evidence="9" id="KW-1185">Reference proteome</keyword>
<evidence type="ECO:0000313" key="8">
    <source>
        <dbReference type="EMBL" id="RRB04845.1"/>
    </source>
</evidence>
<evidence type="ECO:0000256" key="6">
    <source>
        <dbReference type="SAM" id="Phobius"/>
    </source>
</evidence>
<evidence type="ECO:0000256" key="5">
    <source>
        <dbReference type="ARBA" id="ARBA00023136"/>
    </source>
</evidence>
<dbReference type="SUPFAM" id="SSF103481">
    <property type="entry name" value="Multidrug resistance efflux transporter EmrE"/>
    <property type="match status" value="2"/>
</dbReference>
<dbReference type="AlphaFoldDB" id="A0A3P1BUQ7"/>
<dbReference type="EMBL" id="RQJO01000008">
    <property type="protein sequence ID" value="RRB04845.1"/>
    <property type="molecule type" value="Genomic_DNA"/>
</dbReference>
<dbReference type="Proteomes" id="UP000271925">
    <property type="component" value="Unassembled WGS sequence"/>
</dbReference>
<dbReference type="InterPro" id="IPR037185">
    <property type="entry name" value="EmrE-like"/>
</dbReference>
<sequence length="301" mass="33652">MNRPTTTDYLHLHFLVLIWGFTAILGLLISVSALTLVVYRTLLAAVGLGVLLYVQKKMAPVSPGDRLKLLATGLVIALHWALFFEAARVANASVCLAGMATGSLWTSLLEPLFFRRRLRLVEVVLGIVVMAGLYLIFRFEIDRAVGLLMAVFSAMLASIFTIINSRFTRHYPAMTITFYEMSGAFGSSLLFLGLYLAFGLEKPSALWPRPADWLWISILAFVCTVYAYSASVWLMRKFSAFAINLTVNLEPVYGIMLAWLFFGDRERMTGGFYIGTLIILIAVLAYPALNRKMDKKYTIQS</sequence>
<evidence type="ECO:0000256" key="4">
    <source>
        <dbReference type="ARBA" id="ARBA00022989"/>
    </source>
</evidence>
<evidence type="ECO:0000256" key="3">
    <source>
        <dbReference type="ARBA" id="ARBA00022692"/>
    </source>
</evidence>
<feature type="transmembrane region" description="Helical" evidence="6">
    <location>
        <begin position="120"/>
        <end position="137"/>
    </location>
</feature>
<comment type="similarity">
    <text evidence="2">Belongs to the EamA transporter family.</text>
</comment>
<feature type="transmembrane region" description="Helical" evidence="6">
    <location>
        <begin position="12"/>
        <end position="31"/>
    </location>
</feature>
<reference evidence="8 9" key="1">
    <citation type="submission" date="2018-11" db="EMBL/GenBank/DDBJ databases">
        <authorList>
            <person name="Zhou Z."/>
            <person name="Wang G."/>
        </authorList>
    </citation>
    <scope>NUCLEOTIDE SEQUENCE [LARGE SCALE GENOMIC DNA]</scope>
    <source>
        <strain evidence="8 9">KCTC52004</strain>
    </source>
</reference>
<dbReference type="GO" id="GO:0016020">
    <property type="term" value="C:membrane"/>
    <property type="evidence" value="ECO:0007669"/>
    <property type="project" value="UniProtKB-SubCell"/>
</dbReference>
<organism evidence="8 9">
    <name type="scientific">Larkinella rosea</name>
    <dbReference type="NCBI Taxonomy" id="2025312"/>
    <lineage>
        <taxon>Bacteria</taxon>
        <taxon>Pseudomonadati</taxon>
        <taxon>Bacteroidota</taxon>
        <taxon>Cytophagia</taxon>
        <taxon>Cytophagales</taxon>
        <taxon>Spirosomataceae</taxon>
        <taxon>Larkinella</taxon>
    </lineage>
</organism>
<name>A0A3P1BUQ7_9BACT</name>
<dbReference type="RefSeq" id="WP_124875956.1">
    <property type="nucleotide sequence ID" value="NZ_RQJO01000008.1"/>
</dbReference>
<dbReference type="PANTHER" id="PTHR32322:SF2">
    <property type="entry name" value="EAMA DOMAIN-CONTAINING PROTEIN"/>
    <property type="match status" value="1"/>
</dbReference>
<dbReference type="InterPro" id="IPR050638">
    <property type="entry name" value="AA-Vitamin_Transporters"/>
</dbReference>
<feature type="transmembrane region" description="Helical" evidence="6">
    <location>
        <begin position="89"/>
        <end position="108"/>
    </location>
</feature>
<evidence type="ECO:0000259" key="7">
    <source>
        <dbReference type="Pfam" id="PF00892"/>
    </source>
</evidence>
<protein>
    <submittedName>
        <fullName evidence="8">EamA family transporter</fullName>
    </submittedName>
</protein>
<feature type="transmembrane region" description="Helical" evidence="6">
    <location>
        <begin position="143"/>
        <end position="164"/>
    </location>
</feature>
<feature type="transmembrane region" description="Helical" evidence="6">
    <location>
        <begin position="241"/>
        <end position="262"/>
    </location>
</feature>
<dbReference type="OrthoDB" id="9150437at2"/>
<comment type="subcellular location">
    <subcellularLocation>
        <location evidence="1">Membrane</location>
        <topology evidence="1">Multi-pass membrane protein</topology>
    </subcellularLocation>
</comment>
<gene>
    <name evidence="8" type="ORF">EHT25_15400</name>
</gene>